<dbReference type="Proteomes" id="UP000036681">
    <property type="component" value="Unplaced"/>
</dbReference>
<proteinExistence type="predicted"/>
<evidence type="ECO:0000313" key="1">
    <source>
        <dbReference type="Proteomes" id="UP000036681"/>
    </source>
</evidence>
<dbReference type="AlphaFoldDB" id="A0A0M3HJ01"/>
<keyword evidence="1" id="KW-1185">Reference proteome</keyword>
<name>A0A0M3HJ01_ASCLU</name>
<organism evidence="1 2">
    <name type="scientific">Ascaris lumbricoides</name>
    <name type="common">Giant roundworm</name>
    <dbReference type="NCBI Taxonomy" id="6252"/>
    <lineage>
        <taxon>Eukaryota</taxon>
        <taxon>Metazoa</taxon>
        <taxon>Ecdysozoa</taxon>
        <taxon>Nematoda</taxon>
        <taxon>Chromadorea</taxon>
        <taxon>Rhabditida</taxon>
        <taxon>Spirurina</taxon>
        <taxon>Ascaridomorpha</taxon>
        <taxon>Ascaridoidea</taxon>
        <taxon>Ascarididae</taxon>
        <taxon>Ascaris</taxon>
    </lineage>
</organism>
<protein>
    <submittedName>
        <fullName evidence="2">Apple domain-containing protein</fullName>
    </submittedName>
</protein>
<reference evidence="2" key="1">
    <citation type="submission" date="2017-02" db="UniProtKB">
        <authorList>
            <consortium name="WormBaseParasite"/>
        </authorList>
    </citation>
    <scope>IDENTIFICATION</scope>
</reference>
<accession>A0A0M3HJ01</accession>
<dbReference type="WBParaSite" id="ALUE_0000149601-mRNA-1">
    <property type="protein sequence ID" value="ALUE_0000149601-mRNA-1"/>
    <property type="gene ID" value="ALUE_0000149601"/>
</dbReference>
<evidence type="ECO:0000313" key="2">
    <source>
        <dbReference type="WBParaSite" id="ALUE_0000149601-mRNA-1"/>
    </source>
</evidence>
<sequence length="81" mass="9393">MSIITSEECRSECLERNNYKIVRVHLSEDFVRAGACQNVTTVSTTDEQTTPKSQVFPYICDRRIGIWEIDEQRIEEHCIGL</sequence>